<dbReference type="EMBL" id="BK015123">
    <property type="protein sequence ID" value="DAD91904.1"/>
    <property type="molecule type" value="Genomic_DNA"/>
</dbReference>
<proteinExistence type="predicted"/>
<evidence type="ECO:0000256" key="2">
    <source>
        <dbReference type="ARBA" id="ARBA00022603"/>
    </source>
</evidence>
<organism evidence="6">
    <name type="scientific">Myoviridae sp. ctKZW4</name>
    <dbReference type="NCBI Taxonomy" id="2826639"/>
    <lineage>
        <taxon>Viruses</taxon>
        <taxon>Duplodnaviria</taxon>
        <taxon>Heunggongvirae</taxon>
        <taxon>Uroviricota</taxon>
        <taxon>Caudoviricetes</taxon>
    </lineage>
</organism>
<evidence type="ECO:0000313" key="6">
    <source>
        <dbReference type="EMBL" id="DAD91904.1"/>
    </source>
</evidence>
<dbReference type="Gene3D" id="3.40.50.150">
    <property type="entry name" value="Vaccinia Virus protein VP39"/>
    <property type="match status" value="1"/>
</dbReference>
<evidence type="ECO:0000256" key="1">
    <source>
        <dbReference type="ARBA" id="ARBA00011900"/>
    </source>
</evidence>
<dbReference type="GO" id="GO:0008170">
    <property type="term" value="F:N-methyltransferase activity"/>
    <property type="evidence" value="ECO:0007669"/>
    <property type="project" value="InterPro"/>
</dbReference>
<dbReference type="InterPro" id="IPR050953">
    <property type="entry name" value="N4_N6_ade-DNA_methylase"/>
</dbReference>
<dbReference type="PANTHER" id="PTHR33841:SF1">
    <property type="entry name" value="DNA METHYLTRANSFERASE A"/>
    <property type="match status" value="1"/>
</dbReference>
<dbReference type="GO" id="GO:0009007">
    <property type="term" value="F:site-specific DNA-methyltransferase (adenine-specific) activity"/>
    <property type="evidence" value="ECO:0007669"/>
    <property type="project" value="UniProtKB-EC"/>
</dbReference>
<dbReference type="PRINTS" id="PR00507">
    <property type="entry name" value="N12N6MTFRASE"/>
</dbReference>
<evidence type="ECO:0000259" key="5">
    <source>
        <dbReference type="Pfam" id="PF02384"/>
    </source>
</evidence>
<dbReference type="InterPro" id="IPR029063">
    <property type="entry name" value="SAM-dependent_MTases_sf"/>
</dbReference>
<dbReference type="Pfam" id="PF02384">
    <property type="entry name" value="N6_Mtase"/>
    <property type="match status" value="1"/>
</dbReference>
<accession>A0A8S5NCD8</accession>
<keyword evidence="3" id="KW-0808">Transferase</keyword>
<evidence type="ECO:0000256" key="4">
    <source>
        <dbReference type="ARBA" id="ARBA00047942"/>
    </source>
</evidence>
<keyword evidence="2 6" id="KW-0489">Methyltransferase</keyword>
<sequence length="418" mass="46812">MKNYINQLRHELNVCSSDVKILQKENNIDIINDVIKNIIGIESLRALGAFFTPQALAKNAVNQFSTAITAESKLLDPNCGVGNLLIEATMGLGVQPSLSATLKIWNEVLYGFDIECNFIVITKLRLILAALARGVKLDCSIEQAESYLTNIKLKNALDITAEDISHITHLLMNPPFLRVDSPTRDYWKKGKVNSAGVFFDYYLRLIPVRCDVVAILPDVLRSGSRYIGFRQFVSENLVGKSAIWGRFSMNADVDVFVLSGIKEFTHSKIEWVKSADEGKPILADEFNVSVGAVVPYRDKQIGEKYPYFHPKNCKNWAVINTVDEYRRFSGKIFQSPCILIKRTSSPSDKFRAAATLIRLNEPIAVENHLIVVTPKDGSLRSCKRLLKVLAKAQTSQFLNEQIRARHLTIGAVKSIPID</sequence>
<feature type="domain" description="DNA methylase adenine-specific" evidence="5">
    <location>
        <begin position="46"/>
        <end position="176"/>
    </location>
</feature>
<comment type="catalytic activity">
    <reaction evidence="4">
        <text>a 2'-deoxyadenosine in DNA + S-adenosyl-L-methionine = an N(6)-methyl-2'-deoxyadenosine in DNA + S-adenosyl-L-homocysteine + H(+)</text>
        <dbReference type="Rhea" id="RHEA:15197"/>
        <dbReference type="Rhea" id="RHEA-COMP:12418"/>
        <dbReference type="Rhea" id="RHEA-COMP:12419"/>
        <dbReference type="ChEBI" id="CHEBI:15378"/>
        <dbReference type="ChEBI" id="CHEBI:57856"/>
        <dbReference type="ChEBI" id="CHEBI:59789"/>
        <dbReference type="ChEBI" id="CHEBI:90615"/>
        <dbReference type="ChEBI" id="CHEBI:90616"/>
        <dbReference type="EC" id="2.1.1.72"/>
    </reaction>
</comment>
<reference evidence="6" key="1">
    <citation type="journal article" date="2021" name="Proc. Natl. Acad. Sci. U.S.A.">
        <title>A Catalog of Tens of Thousands of Viruses from Human Metagenomes Reveals Hidden Associations with Chronic Diseases.</title>
        <authorList>
            <person name="Tisza M.J."/>
            <person name="Buck C.B."/>
        </authorList>
    </citation>
    <scope>NUCLEOTIDE SEQUENCE</scope>
    <source>
        <strain evidence="6">CtKZW4</strain>
    </source>
</reference>
<name>A0A8S5NCD8_9CAUD</name>
<dbReference type="InterPro" id="IPR003356">
    <property type="entry name" value="DNA_methylase_A-5"/>
</dbReference>
<dbReference type="GO" id="GO:0003677">
    <property type="term" value="F:DNA binding"/>
    <property type="evidence" value="ECO:0007669"/>
    <property type="project" value="InterPro"/>
</dbReference>
<protein>
    <recommendedName>
        <fullName evidence="1">site-specific DNA-methyltransferase (adenine-specific)</fullName>
        <ecNumber evidence="1">2.1.1.72</ecNumber>
    </recommendedName>
</protein>
<dbReference type="GO" id="GO:0032259">
    <property type="term" value="P:methylation"/>
    <property type="evidence" value="ECO:0007669"/>
    <property type="project" value="UniProtKB-KW"/>
</dbReference>
<dbReference type="EC" id="2.1.1.72" evidence="1"/>
<dbReference type="SUPFAM" id="SSF53335">
    <property type="entry name" value="S-adenosyl-L-methionine-dependent methyltransferases"/>
    <property type="match status" value="1"/>
</dbReference>
<evidence type="ECO:0000256" key="3">
    <source>
        <dbReference type="ARBA" id="ARBA00022679"/>
    </source>
</evidence>
<dbReference type="PANTHER" id="PTHR33841">
    <property type="entry name" value="DNA METHYLTRANSFERASE YEEA-RELATED"/>
    <property type="match status" value="1"/>
</dbReference>